<comment type="caution">
    <text evidence="2">The sequence shown here is derived from an EMBL/GenBank/DDBJ whole genome shotgun (WGS) entry which is preliminary data.</text>
</comment>
<gene>
    <name evidence="2" type="ORF">Pfl04_46870</name>
</gene>
<evidence type="ECO:0000313" key="2">
    <source>
        <dbReference type="EMBL" id="GIG76283.1"/>
    </source>
</evidence>
<sequence length="142" mass="15184">MVGDTSLPSATPDYMRISDMVGDVASSLLWLESQSRQWPPPITSGTLGPMDRGMATMLALLGMIVGFFTGRAYQAAQRARADWKRTRATIPLLRRTFLNLFGSAAGWILIVGVVAAALIGWTVSGATAHHAPKPAATVQSTR</sequence>
<dbReference type="AlphaFoldDB" id="A0A8J3LN91"/>
<organism evidence="2 3">
    <name type="scientific">Planosporangium flavigriseum</name>
    <dbReference type="NCBI Taxonomy" id="373681"/>
    <lineage>
        <taxon>Bacteria</taxon>
        <taxon>Bacillati</taxon>
        <taxon>Actinomycetota</taxon>
        <taxon>Actinomycetes</taxon>
        <taxon>Micromonosporales</taxon>
        <taxon>Micromonosporaceae</taxon>
        <taxon>Planosporangium</taxon>
    </lineage>
</organism>
<evidence type="ECO:0000313" key="3">
    <source>
        <dbReference type="Proteomes" id="UP000653674"/>
    </source>
</evidence>
<keyword evidence="1" id="KW-1133">Transmembrane helix</keyword>
<dbReference type="Proteomes" id="UP000653674">
    <property type="component" value="Unassembled WGS sequence"/>
</dbReference>
<dbReference type="EMBL" id="BONU01000050">
    <property type="protein sequence ID" value="GIG76283.1"/>
    <property type="molecule type" value="Genomic_DNA"/>
</dbReference>
<evidence type="ECO:0000256" key="1">
    <source>
        <dbReference type="SAM" id="Phobius"/>
    </source>
</evidence>
<keyword evidence="1" id="KW-0812">Transmembrane</keyword>
<feature type="transmembrane region" description="Helical" evidence="1">
    <location>
        <begin position="97"/>
        <end position="123"/>
    </location>
</feature>
<proteinExistence type="predicted"/>
<name>A0A8J3LN91_9ACTN</name>
<reference evidence="2" key="1">
    <citation type="submission" date="2021-01" db="EMBL/GenBank/DDBJ databases">
        <title>Whole genome shotgun sequence of Planosporangium flavigriseum NBRC 105377.</title>
        <authorList>
            <person name="Komaki H."/>
            <person name="Tamura T."/>
        </authorList>
    </citation>
    <scope>NUCLEOTIDE SEQUENCE</scope>
    <source>
        <strain evidence="2">NBRC 105377</strain>
    </source>
</reference>
<protein>
    <submittedName>
        <fullName evidence="2">Uncharacterized protein</fullName>
    </submittedName>
</protein>
<accession>A0A8J3LN91</accession>
<feature type="transmembrane region" description="Helical" evidence="1">
    <location>
        <begin position="54"/>
        <end position="76"/>
    </location>
</feature>
<keyword evidence="3" id="KW-1185">Reference proteome</keyword>
<keyword evidence="1" id="KW-0472">Membrane</keyword>